<evidence type="ECO:0000313" key="1">
    <source>
        <dbReference type="EMBL" id="KHG08912.1"/>
    </source>
</evidence>
<name>A0A0B0N8D6_GOSAR</name>
<keyword evidence="2" id="KW-1185">Reference proteome</keyword>
<dbReference type="AlphaFoldDB" id="A0A0B0N8D6"/>
<evidence type="ECO:0000313" key="2">
    <source>
        <dbReference type="Proteomes" id="UP000032142"/>
    </source>
</evidence>
<gene>
    <name evidence="1" type="ORF">F383_36287</name>
</gene>
<protein>
    <submittedName>
        <fullName evidence="1">Uncharacterized protein</fullName>
    </submittedName>
</protein>
<sequence>MATRHASVPGCGILTLIRRVPQGTYSRVS</sequence>
<dbReference type="Proteomes" id="UP000032142">
    <property type="component" value="Unassembled WGS sequence"/>
</dbReference>
<accession>A0A0B0N8D6</accession>
<proteinExistence type="predicted"/>
<dbReference type="EMBL" id="JRRC01515175">
    <property type="protein sequence ID" value="KHG08912.1"/>
    <property type="molecule type" value="Genomic_DNA"/>
</dbReference>
<organism evidence="1 2">
    <name type="scientific">Gossypium arboreum</name>
    <name type="common">Tree cotton</name>
    <name type="synonym">Gossypium nanking</name>
    <dbReference type="NCBI Taxonomy" id="29729"/>
    <lineage>
        <taxon>Eukaryota</taxon>
        <taxon>Viridiplantae</taxon>
        <taxon>Streptophyta</taxon>
        <taxon>Embryophyta</taxon>
        <taxon>Tracheophyta</taxon>
        <taxon>Spermatophyta</taxon>
        <taxon>Magnoliopsida</taxon>
        <taxon>eudicotyledons</taxon>
        <taxon>Gunneridae</taxon>
        <taxon>Pentapetalae</taxon>
        <taxon>rosids</taxon>
        <taxon>malvids</taxon>
        <taxon>Malvales</taxon>
        <taxon>Malvaceae</taxon>
        <taxon>Malvoideae</taxon>
        <taxon>Gossypium</taxon>
    </lineage>
</organism>
<comment type="caution">
    <text evidence="1">The sequence shown here is derived from an EMBL/GenBank/DDBJ whole genome shotgun (WGS) entry which is preliminary data.</text>
</comment>
<reference evidence="2" key="1">
    <citation type="submission" date="2014-09" db="EMBL/GenBank/DDBJ databases">
        <authorList>
            <person name="Mudge J."/>
            <person name="Ramaraj T."/>
            <person name="Lindquist I.E."/>
            <person name="Bharti A.K."/>
            <person name="Sundararajan A."/>
            <person name="Cameron C.T."/>
            <person name="Woodward J.E."/>
            <person name="May G.D."/>
            <person name="Brubaker C."/>
            <person name="Broadhvest J."/>
            <person name="Wilkins T.A."/>
        </authorList>
    </citation>
    <scope>NUCLEOTIDE SEQUENCE</scope>
    <source>
        <strain evidence="2">cv. AKA8401</strain>
    </source>
</reference>